<organism evidence="6 7">
    <name type="scientific">Equus asinus</name>
    <name type="common">Donkey</name>
    <name type="synonym">Equus africanus asinus</name>
    <dbReference type="NCBI Taxonomy" id="9793"/>
    <lineage>
        <taxon>Eukaryota</taxon>
        <taxon>Metazoa</taxon>
        <taxon>Chordata</taxon>
        <taxon>Craniata</taxon>
        <taxon>Vertebrata</taxon>
        <taxon>Euteleostomi</taxon>
        <taxon>Mammalia</taxon>
        <taxon>Eutheria</taxon>
        <taxon>Laurasiatheria</taxon>
        <taxon>Perissodactyla</taxon>
        <taxon>Equidae</taxon>
        <taxon>Equus</taxon>
    </lineage>
</organism>
<name>A0A8C4L2P5_EQUAS</name>
<dbReference type="EC" id="2.5.1.18" evidence="2"/>
<evidence type="ECO:0000259" key="4">
    <source>
        <dbReference type="PROSITE" id="PS50404"/>
    </source>
</evidence>
<keyword evidence="7" id="KW-1185">Reference proteome</keyword>
<dbReference type="InterPro" id="IPR050213">
    <property type="entry name" value="GST_superfamily"/>
</dbReference>
<comment type="similarity">
    <text evidence="1">Belongs to the GST superfamily. Alpha family.</text>
</comment>
<gene>
    <name evidence="6" type="primary">LOC106824241</name>
</gene>
<dbReference type="PRINTS" id="PR01266">
    <property type="entry name" value="GSTRNSFRASEA"/>
</dbReference>
<dbReference type="FunFam" id="1.20.1050.10:FF:000005">
    <property type="entry name" value="Glutathione S-transferase A1"/>
    <property type="match status" value="1"/>
</dbReference>
<accession>A0A8C4L2P5</accession>
<dbReference type="GO" id="GO:0006749">
    <property type="term" value="P:glutathione metabolic process"/>
    <property type="evidence" value="ECO:0007669"/>
    <property type="project" value="TreeGrafter"/>
</dbReference>
<evidence type="ECO:0000313" key="7">
    <source>
        <dbReference type="Proteomes" id="UP000694387"/>
    </source>
</evidence>
<dbReference type="Gene3D" id="1.20.1050.10">
    <property type="match status" value="1"/>
</dbReference>
<dbReference type="InterPro" id="IPR004045">
    <property type="entry name" value="Glutathione_S-Trfase_N"/>
</dbReference>
<dbReference type="Pfam" id="PF02798">
    <property type="entry name" value="GST_N"/>
    <property type="match status" value="1"/>
</dbReference>
<dbReference type="PROSITE" id="PS50404">
    <property type="entry name" value="GST_NTER"/>
    <property type="match status" value="1"/>
</dbReference>
<protein>
    <recommendedName>
        <fullName evidence="2">glutathione transferase</fullName>
        <ecNumber evidence="2">2.5.1.18</ecNumber>
    </recommendedName>
</protein>
<dbReference type="Ensembl" id="ENSEAST00005006431.2">
    <property type="protein sequence ID" value="ENSEASP00005005879.2"/>
    <property type="gene ID" value="ENSEASG00005004299.2"/>
</dbReference>
<dbReference type="GO" id="GO:0005829">
    <property type="term" value="C:cytosol"/>
    <property type="evidence" value="ECO:0007669"/>
    <property type="project" value="TreeGrafter"/>
</dbReference>
<dbReference type="GeneTree" id="ENSGT00940000154526"/>
<dbReference type="GO" id="GO:0006805">
    <property type="term" value="P:xenobiotic metabolic process"/>
    <property type="evidence" value="ECO:0007669"/>
    <property type="project" value="TreeGrafter"/>
</dbReference>
<dbReference type="InterPro" id="IPR004046">
    <property type="entry name" value="GST_C"/>
</dbReference>
<dbReference type="InterPro" id="IPR036249">
    <property type="entry name" value="Thioredoxin-like_sf"/>
</dbReference>
<dbReference type="Pfam" id="PF14497">
    <property type="entry name" value="GST_C_3"/>
    <property type="match status" value="1"/>
</dbReference>
<dbReference type="SUPFAM" id="SSF47616">
    <property type="entry name" value="GST C-terminal domain-like"/>
    <property type="match status" value="1"/>
</dbReference>
<feature type="domain" description="GST C-terminal" evidence="5">
    <location>
        <begin position="61"/>
        <end position="190"/>
    </location>
</feature>
<dbReference type="GO" id="GO:0004364">
    <property type="term" value="F:glutathione transferase activity"/>
    <property type="evidence" value="ECO:0007669"/>
    <property type="project" value="UniProtKB-EC"/>
</dbReference>
<reference evidence="6 7" key="1">
    <citation type="journal article" date="2020" name="Nat. Commun.">
        <title>Donkey genomes provide new insights into domestication and selection for coat color.</title>
        <authorList>
            <person name="Wang"/>
            <person name="C."/>
            <person name="Li"/>
            <person name="H."/>
            <person name="Guo"/>
            <person name="Y."/>
            <person name="Huang"/>
            <person name="J."/>
            <person name="Sun"/>
            <person name="Y."/>
            <person name="Min"/>
            <person name="J."/>
            <person name="Wang"/>
            <person name="J."/>
            <person name="Fang"/>
            <person name="X."/>
            <person name="Zhao"/>
            <person name="Z."/>
            <person name="Wang"/>
            <person name="S."/>
            <person name="Zhang"/>
            <person name="Y."/>
            <person name="Liu"/>
            <person name="Q."/>
            <person name="Jiang"/>
            <person name="Q."/>
            <person name="Wang"/>
            <person name="X."/>
            <person name="Guo"/>
            <person name="Y."/>
            <person name="Yang"/>
            <person name="C."/>
            <person name="Wang"/>
            <person name="Y."/>
            <person name="Tian"/>
            <person name="F."/>
            <person name="Zhuang"/>
            <person name="G."/>
            <person name="Fan"/>
            <person name="Y."/>
            <person name="Gao"/>
            <person name="Q."/>
            <person name="Li"/>
            <person name="Y."/>
            <person name="Ju"/>
            <person name="Z."/>
            <person name="Li"/>
            <person name="J."/>
            <person name="Li"/>
            <person name="R."/>
            <person name="Hou"/>
            <person name="M."/>
            <person name="Yang"/>
            <person name="G."/>
            <person name="Liu"/>
            <person name="G."/>
            <person name="Liu"/>
            <person name="W."/>
            <person name="Guo"/>
            <person name="J."/>
            <person name="Pan"/>
            <person name="S."/>
            <person name="Fan"/>
            <person name="G."/>
            <person name="Zhang"/>
            <person name="W."/>
            <person name="Zhang"/>
            <person name="R."/>
            <person name="Yu"/>
            <person name="J."/>
            <person name="Zhang"/>
            <person name="X."/>
            <person name="Yin"/>
            <person name="Q."/>
            <person name="Ji"/>
            <person name="C."/>
            <person name="Jin"/>
            <person name="Y."/>
            <person name="Yue"/>
            <person name="G."/>
            <person name="Liu"/>
            <person name="M."/>
            <person name="Xu"/>
            <person name="J."/>
            <person name="Liu"/>
            <person name="S."/>
            <person name="Jordana"/>
            <person name="J."/>
            <person name="Noce"/>
            <person name="A."/>
            <person name="Amills"/>
            <person name="M."/>
            <person name="Wu"/>
            <person name="D.D."/>
            <person name="Li"/>
            <person name="S."/>
            <person name="Zhou"/>
            <person name="X. and Zhong"/>
            <person name="J."/>
        </authorList>
    </citation>
    <scope>NUCLEOTIDE SEQUENCE [LARGE SCALE GENOMIC DNA]</scope>
</reference>
<dbReference type="InterPro" id="IPR003080">
    <property type="entry name" value="GST_alpha"/>
</dbReference>
<dbReference type="InterPro" id="IPR010987">
    <property type="entry name" value="Glutathione-S-Trfase_C-like"/>
</dbReference>
<reference evidence="6" key="3">
    <citation type="submission" date="2025-09" db="UniProtKB">
        <authorList>
            <consortium name="Ensembl"/>
        </authorList>
    </citation>
    <scope>IDENTIFICATION</scope>
</reference>
<dbReference type="InterPro" id="IPR036282">
    <property type="entry name" value="Glutathione-S-Trfase_C_sf"/>
</dbReference>
<keyword evidence="3" id="KW-0808">Transferase</keyword>
<dbReference type="Proteomes" id="UP000694387">
    <property type="component" value="Chromosome 8"/>
</dbReference>
<evidence type="ECO:0000313" key="6">
    <source>
        <dbReference type="Ensembl" id="ENSEASP00005005879.2"/>
    </source>
</evidence>
<dbReference type="SUPFAM" id="SSF52833">
    <property type="entry name" value="Thioredoxin-like"/>
    <property type="match status" value="1"/>
</dbReference>
<dbReference type="PANTHER" id="PTHR11571:SF107">
    <property type="entry name" value="GLUTATHIONE S-TRANSFERASE A1"/>
    <property type="match status" value="1"/>
</dbReference>
<evidence type="ECO:0000259" key="5">
    <source>
        <dbReference type="PROSITE" id="PS50405"/>
    </source>
</evidence>
<proteinExistence type="inferred from homology"/>
<dbReference type="GO" id="GO:0070062">
    <property type="term" value="C:extracellular exosome"/>
    <property type="evidence" value="ECO:0007669"/>
    <property type="project" value="TreeGrafter"/>
</dbReference>
<dbReference type="PROSITE" id="PS50405">
    <property type="entry name" value="GST_CTER"/>
    <property type="match status" value="1"/>
</dbReference>
<dbReference type="AlphaFoldDB" id="A0A8C4L2P5"/>
<evidence type="ECO:0000256" key="2">
    <source>
        <dbReference type="ARBA" id="ARBA00012452"/>
    </source>
</evidence>
<evidence type="ECO:0000256" key="1">
    <source>
        <dbReference type="ARBA" id="ARBA00011055"/>
    </source>
</evidence>
<dbReference type="Gene3D" id="3.40.30.10">
    <property type="entry name" value="Glutaredoxin"/>
    <property type="match status" value="1"/>
</dbReference>
<dbReference type="InterPro" id="IPR040079">
    <property type="entry name" value="Glutathione_S-Trfase"/>
</dbReference>
<feature type="domain" description="GST N-terminal" evidence="4">
    <location>
        <begin position="3"/>
        <end position="83"/>
    </location>
</feature>
<dbReference type="PANTHER" id="PTHR11571">
    <property type="entry name" value="GLUTATHIONE S-TRANSFERASE"/>
    <property type="match status" value="1"/>
</dbReference>
<dbReference type="SFLD" id="SFLDS00019">
    <property type="entry name" value="Glutathione_Transferase_(cytos"/>
    <property type="match status" value="1"/>
</dbReference>
<reference evidence="6" key="2">
    <citation type="submission" date="2025-08" db="UniProtKB">
        <authorList>
            <consortium name="Ensembl"/>
        </authorList>
    </citation>
    <scope>IDENTIFICATION</scope>
</reference>
<sequence length="239" mass="27544">MVGKPRLHYFNARGRMELIVWLLAAARVKFEEKFIDTPEDLEKLKNDGGLMSQQVLVVEIDGMKLVQSRAILNYIAAKHNLYGKDIKERALIDMYVEGMADLNEVFVIFTTNRYFPTFEKVLKSHRQDYLVGNRLSRADIHLVELLYLVEELDPNLLTNFPLLKALKARISNQPTVKKFLQPGSERKPPMDKKCYEKGMKIFHVKQRAQAPSTGRTDLLKFSNSGTLDLHVDPDYCETN</sequence>
<evidence type="ECO:0000256" key="3">
    <source>
        <dbReference type="ARBA" id="ARBA00022679"/>
    </source>
</evidence>